<dbReference type="GO" id="GO:0015267">
    <property type="term" value="F:channel activity"/>
    <property type="evidence" value="ECO:0007669"/>
    <property type="project" value="InterPro"/>
</dbReference>
<evidence type="ECO:0000256" key="5">
    <source>
        <dbReference type="RuleBase" id="RU000477"/>
    </source>
</evidence>
<evidence type="ECO:0000256" key="6">
    <source>
        <dbReference type="SAM" id="Phobius"/>
    </source>
</evidence>
<evidence type="ECO:0000313" key="8">
    <source>
        <dbReference type="Proteomes" id="UP001172673"/>
    </source>
</evidence>
<dbReference type="PANTHER" id="PTHR47002">
    <property type="entry name" value="AQUAPORIN-LIKE"/>
    <property type="match status" value="1"/>
</dbReference>
<dbReference type="SUPFAM" id="SSF81338">
    <property type="entry name" value="Aquaporin-like"/>
    <property type="match status" value="1"/>
</dbReference>
<organism evidence="7 8">
    <name type="scientific">Cladophialophora chaetospira</name>
    <dbReference type="NCBI Taxonomy" id="386627"/>
    <lineage>
        <taxon>Eukaryota</taxon>
        <taxon>Fungi</taxon>
        <taxon>Dikarya</taxon>
        <taxon>Ascomycota</taxon>
        <taxon>Pezizomycotina</taxon>
        <taxon>Eurotiomycetes</taxon>
        <taxon>Chaetothyriomycetidae</taxon>
        <taxon>Chaetothyriales</taxon>
        <taxon>Herpotrichiellaceae</taxon>
        <taxon>Cladophialophora</taxon>
    </lineage>
</organism>
<evidence type="ECO:0000256" key="4">
    <source>
        <dbReference type="ARBA" id="ARBA00023136"/>
    </source>
</evidence>
<protein>
    <recommendedName>
        <fullName evidence="9">Aquaporin-like protein</fullName>
    </recommendedName>
</protein>
<dbReference type="PANTHER" id="PTHR47002:SF2">
    <property type="entry name" value="AQUAPORIN AQPAE.A-LIKE"/>
    <property type="match status" value="1"/>
</dbReference>
<feature type="transmembrane region" description="Helical" evidence="6">
    <location>
        <begin position="257"/>
        <end position="276"/>
    </location>
</feature>
<dbReference type="InterPro" id="IPR023271">
    <property type="entry name" value="Aquaporin-like"/>
</dbReference>
<comment type="similarity">
    <text evidence="5">Belongs to the MIP/aquaporin (TC 1.A.8) family.</text>
</comment>
<dbReference type="GO" id="GO:0016020">
    <property type="term" value="C:membrane"/>
    <property type="evidence" value="ECO:0007669"/>
    <property type="project" value="UniProtKB-SubCell"/>
</dbReference>
<feature type="transmembrane region" description="Helical" evidence="6">
    <location>
        <begin position="225"/>
        <end position="245"/>
    </location>
</feature>
<evidence type="ECO:0000256" key="2">
    <source>
        <dbReference type="ARBA" id="ARBA00022692"/>
    </source>
</evidence>
<keyword evidence="2 5" id="KW-0812">Transmembrane</keyword>
<evidence type="ECO:0008006" key="9">
    <source>
        <dbReference type="Google" id="ProtNLM"/>
    </source>
</evidence>
<evidence type="ECO:0000313" key="7">
    <source>
        <dbReference type="EMBL" id="KAJ9603916.1"/>
    </source>
</evidence>
<dbReference type="InterPro" id="IPR000425">
    <property type="entry name" value="MIP"/>
</dbReference>
<sequence length="332" mass="35117">MDKQHGPATAYDMESNNVHLRRSNTEPGVKQAQVHADIVDLIATDAFLGRLGGAQRFALSASSTTTPSTPADARRDPPWSTILSLSDFRNKRIWKLALIEGIGTGVQVFLSGVLGVAILPTATETSIGAVFPVALAAIVQIFLVSLFIYAAGPVSGAHFNPLITLGTFAARLTSLPRMVLYVSHQCAGAVVGAYLVRAALGIGPSSLKIVPGCYIDASLVAPAEAFAFESVMCFIQLFLAFGLGLDPRNETAFGPALAPILIGLSSAISLFITAFARPGYLGTSLNPARCLGLMAAGERFTYHWVHWVGPIMGSTVNGLLYWLVPPYTKGVD</sequence>
<comment type="caution">
    <text evidence="7">The sequence shown here is derived from an EMBL/GenBank/DDBJ whole genome shotgun (WGS) entry which is preliminary data.</text>
</comment>
<name>A0AA38WZB4_9EURO</name>
<dbReference type="PRINTS" id="PR00783">
    <property type="entry name" value="MINTRINSICP"/>
</dbReference>
<comment type="subcellular location">
    <subcellularLocation>
        <location evidence="1">Membrane</location>
        <topology evidence="1">Multi-pass membrane protein</topology>
    </subcellularLocation>
</comment>
<feature type="transmembrane region" description="Helical" evidence="6">
    <location>
        <begin position="130"/>
        <end position="151"/>
    </location>
</feature>
<evidence type="ECO:0000256" key="3">
    <source>
        <dbReference type="ARBA" id="ARBA00022989"/>
    </source>
</evidence>
<dbReference type="AlphaFoldDB" id="A0AA38WZB4"/>
<accession>A0AA38WZB4</accession>
<evidence type="ECO:0000256" key="1">
    <source>
        <dbReference type="ARBA" id="ARBA00004141"/>
    </source>
</evidence>
<keyword evidence="5" id="KW-0813">Transport</keyword>
<dbReference type="Proteomes" id="UP001172673">
    <property type="component" value="Unassembled WGS sequence"/>
</dbReference>
<reference evidence="7" key="1">
    <citation type="submission" date="2022-10" db="EMBL/GenBank/DDBJ databases">
        <title>Culturing micro-colonial fungi from biological soil crusts in the Mojave desert and describing Neophaeococcomyces mojavensis, and introducing the new genera and species Taxawa tesnikishii.</title>
        <authorList>
            <person name="Kurbessoian T."/>
            <person name="Stajich J.E."/>
        </authorList>
    </citation>
    <scope>NUCLEOTIDE SEQUENCE</scope>
    <source>
        <strain evidence="7">TK_41</strain>
    </source>
</reference>
<feature type="transmembrane region" description="Helical" evidence="6">
    <location>
        <begin position="96"/>
        <end position="118"/>
    </location>
</feature>
<dbReference type="Gene3D" id="1.20.1080.10">
    <property type="entry name" value="Glycerol uptake facilitator protein"/>
    <property type="match status" value="1"/>
</dbReference>
<proteinExistence type="inferred from homology"/>
<dbReference type="Pfam" id="PF00230">
    <property type="entry name" value="MIP"/>
    <property type="match status" value="1"/>
</dbReference>
<gene>
    <name evidence="7" type="ORF">H2200_011438</name>
</gene>
<keyword evidence="3 6" id="KW-1133">Transmembrane helix</keyword>
<dbReference type="EMBL" id="JAPDRK010000020">
    <property type="protein sequence ID" value="KAJ9603916.1"/>
    <property type="molecule type" value="Genomic_DNA"/>
</dbReference>
<feature type="transmembrane region" description="Helical" evidence="6">
    <location>
        <begin position="178"/>
        <end position="196"/>
    </location>
</feature>
<keyword evidence="8" id="KW-1185">Reference proteome</keyword>
<keyword evidence="4 6" id="KW-0472">Membrane</keyword>
<feature type="transmembrane region" description="Helical" evidence="6">
    <location>
        <begin position="304"/>
        <end position="324"/>
    </location>
</feature>